<dbReference type="EMBL" id="JBHULR010000007">
    <property type="protein sequence ID" value="MFD2548995.1"/>
    <property type="molecule type" value="Genomic_DNA"/>
</dbReference>
<sequence length="96" mass="11159">MFAMIADWQQSGMSKKRYCEENGINEATFYYWFSRSKENDTSNGSFIAIDKAGRNSAVEVIYPNGVRIKVETYPPYRIRPTKYIFSERCIMGSFAK</sequence>
<reference evidence="2" key="1">
    <citation type="journal article" date="2019" name="Int. J. Syst. Evol. Microbiol.">
        <title>The Global Catalogue of Microorganisms (GCM) 10K type strain sequencing project: providing services to taxonomists for standard genome sequencing and annotation.</title>
        <authorList>
            <consortium name="The Broad Institute Genomics Platform"/>
            <consortium name="The Broad Institute Genome Sequencing Center for Infectious Disease"/>
            <person name="Wu L."/>
            <person name="Ma J."/>
        </authorList>
    </citation>
    <scope>NUCLEOTIDE SEQUENCE [LARGE SCALE GENOMIC DNA]</scope>
    <source>
        <strain evidence="2">KCTC 42662</strain>
    </source>
</reference>
<dbReference type="NCBIfam" id="NF047593">
    <property type="entry name" value="IS66_ISAeme5_TnpA"/>
    <property type="match status" value="1"/>
</dbReference>
<keyword evidence="2" id="KW-1185">Reference proteome</keyword>
<name>A0ABW5KMM8_9SPHI</name>
<comment type="caution">
    <text evidence="1">The sequence shown here is derived from an EMBL/GenBank/DDBJ whole genome shotgun (WGS) entry which is preliminary data.</text>
</comment>
<proteinExistence type="predicted"/>
<accession>A0ABW5KMM8</accession>
<evidence type="ECO:0000313" key="1">
    <source>
        <dbReference type="EMBL" id="MFD2548995.1"/>
    </source>
</evidence>
<protein>
    <submittedName>
        <fullName evidence="1">IS66 family insertion sequence element accessory protein TnpB</fullName>
    </submittedName>
</protein>
<gene>
    <name evidence="1" type="ORF">ACFSR5_15195</name>
</gene>
<organism evidence="1 2">
    <name type="scientific">Sphingobacterium suaedae</name>
    <dbReference type="NCBI Taxonomy" id="1686402"/>
    <lineage>
        <taxon>Bacteria</taxon>
        <taxon>Pseudomonadati</taxon>
        <taxon>Bacteroidota</taxon>
        <taxon>Sphingobacteriia</taxon>
        <taxon>Sphingobacteriales</taxon>
        <taxon>Sphingobacteriaceae</taxon>
        <taxon>Sphingobacterium</taxon>
    </lineage>
</organism>
<evidence type="ECO:0000313" key="2">
    <source>
        <dbReference type="Proteomes" id="UP001597545"/>
    </source>
</evidence>
<dbReference type="Proteomes" id="UP001597545">
    <property type="component" value="Unassembled WGS sequence"/>
</dbReference>